<reference evidence="7 10" key="3">
    <citation type="submission" date="2019-08" db="EMBL/GenBank/DDBJ databases">
        <title>In-depth cultivation of the pig gut microbiome towards novel bacterial diversity and tailored functional studies.</title>
        <authorList>
            <person name="Wylensek D."/>
            <person name="Hitch T.C.A."/>
            <person name="Clavel T."/>
        </authorList>
    </citation>
    <scope>NUCLEOTIDE SEQUENCE [LARGE SCALE GENOMIC DNA]</scope>
    <source>
        <strain evidence="7 10">WCA3-601-WT-6J</strain>
    </source>
</reference>
<dbReference type="InterPro" id="IPR006059">
    <property type="entry name" value="SBP"/>
</dbReference>
<evidence type="ECO:0000313" key="10">
    <source>
        <dbReference type="Proteomes" id="UP000431913"/>
    </source>
</evidence>
<dbReference type="Proteomes" id="UP000431913">
    <property type="component" value="Unassembled WGS sequence"/>
</dbReference>
<keyword evidence="1" id="KW-1003">Cell membrane</keyword>
<dbReference type="Proteomes" id="UP000053433">
    <property type="component" value="Unassembled WGS sequence"/>
</dbReference>
<evidence type="ECO:0000313" key="7">
    <source>
        <dbReference type="EMBL" id="MST92326.1"/>
    </source>
</evidence>
<protein>
    <submittedName>
        <fullName evidence="7">Extracellular solute-binding protein</fullName>
    </submittedName>
</protein>
<evidence type="ECO:0000256" key="4">
    <source>
        <dbReference type="ARBA" id="ARBA00023139"/>
    </source>
</evidence>
<dbReference type="Proteomes" id="UP000449193">
    <property type="component" value="Unassembled WGS sequence"/>
</dbReference>
<dbReference type="Pfam" id="PF01547">
    <property type="entry name" value="SBP_bac_1"/>
    <property type="match status" value="1"/>
</dbReference>
<dbReference type="EMBL" id="WMZR01000028">
    <property type="protein sequence ID" value="MTS52960.1"/>
    <property type="molecule type" value="Genomic_DNA"/>
</dbReference>
<organism evidence="6 9">
    <name type="scientific">Ruthenibacterium lactatiformans</name>
    <dbReference type="NCBI Taxonomy" id="1550024"/>
    <lineage>
        <taxon>Bacteria</taxon>
        <taxon>Bacillati</taxon>
        <taxon>Bacillota</taxon>
        <taxon>Clostridia</taxon>
        <taxon>Eubacteriales</taxon>
        <taxon>Oscillospiraceae</taxon>
        <taxon>Ruthenibacterium</taxon>
    </lineage>
</organism>
<dbReference type="Gene3D" id="3.40.190.10">
    <property type="entry name" value="Periplasmic binding protein-like II"/>
    <property type="match status" value="2"/>
</dbReference>
<sequence length="568" mass="62806">MRLQAGGVQRTGKPSGLKRVPYTVFSLHMEESNMKKMKRIISAALTLALAAGMLAGCAGSSSGTPAASSAGGASAGSSSAERERITVRVFRSKASHEVAMDQMDVFKVMGEMFNIDFEFDNPPQENYTERLNLVMMETELPDVIMEIPVTDVLKYGETGVILPLNDYIENSMPNLKAEMDKRDGVEKALTYSDGNIYYLPMLDETPSGNIPYIVRTDWLDQLGLERPVTIEDWENYWSLVKTTDLNGNGKNDEIPFSAYEIERLRNFCTAWGVLDDFYTDPTDGGKVHYGPIEDKYKEALVWMNDMWNKGYIDQEIITTDYSAFSAKLAQNIVGSFAGPLGGMLAAQNATMAESVPGFHVAATEPPKGEAGVQIHTNIDLVPRAVVGATITSTCKNVDRVVEWLDYMYSAEGQMLLNMGIEGTHYTMQDGEPIFTDYILNNPDGLSPKQAVGTFTIAQGTMPSVLCFSETSQLDDAAVLEAKENCIIPFLEESNKYVIPGTLSFSSEKDAERRAAMADIETYVDEMVMKFITGREPIENWDTYVAKVKEMGIENVIGIYQEALDAWNS</sequence>
<dbReference type="PANTHER" id="PTHR43649">
    <property type="entry name" value="ARABINOSE-BINDING PROTEIN-RELATED"/>
    <property type="match status" value="1"/>
</dbReference>
<dbReference type="EMBL" id="LMUA01000029">
    <property type="protein sequence ID" value="KUE75121.1"/>
    <property type="molecule type" value="Genomic_DNA"/>
</dbReference>
<gene>
    <name evidence="6" type="ORF">ASJ35_15520</name>
    <name evidence="7" type="ORF">FYJ76_10315</name>
    <name evidence="8" type="ORF">GMD52_15665</name>
</gene>
<evidence type="ECO:0000256" key="5">
    <source>
        <dbReference type="ARBA" id="ARBA00023288"/>
    </source>
</evidence>
<dbReference type="PANTHER" id="PTHR43649:SF33">
    <property type="entry name" value="POLYGALACTURONAN_RHAMNOGALACTURONAN-BINDING PROTEIN YTCQ"/>
    <property type="match status" value="1"/>
</dbReference>
<evidence type="ECO:0000256" key="3">
    <source>
        <dbReference type="ARBA" id="ARBA00023136"/>
    </source>
</evidence>
<comment type="caution">
    <text evidence="6">The sequence shown here is derived from an EMBL/GenBank/DDBJ whole genome shotgun (WGS) entry which is preliminary data.</text>
</comment>
<keyword evidence="3" id="KW-0472">Membrane</keyword>
<dbReference type="InterPro" id="IPR050490">
    <property type="entry name" value="Bact_solute-bd_prot1"/>
</dbReference>
<keyword evidence="4" id="KW-0564">Palmitate</keyword>
<reference evidence="8 11" key="2">
    <citation type="journal article" date="2019" name="Nat. Med.">
        <title>A library of human gut bacterial isolates paired with longitudinal multiomics data enables mechanistic microbiome research.</title>
        <authorList>
            <person name="Poyet M."/>
            <person name="Groussin M."/>
            <person name="Gibbons S.M."/>
            <person name="Avila-Pacheco J."/>
            <person name="Jiang X."/>
            <person name="Kearney S.M."/>
            <person name="Perrotta A.R."/>
            <person name="Berdy B."/>
            <person name="Zhao S."/>
            <person name="Lieberman T.D."/>
            <person name="Swanson P.K."/>
            <person name="Smith M."/>
            <person name="Roesemann S."/>
            <person name="Alexander J.E."/>
            <person name="Rich S.A."/>
            <person name="Livny J."/>
            <person name="Vlamakis H."/>
            <person name="Clish C."/>
            <person name="Bullock K."/>
            <person name="Deik A."/>
            <person name="Scott J."/>
            <person name="Pierce K.A."/>
            <person name="Xavier R.J."/>
            <person name="Alm E.J."/>
        </authorList>
    </citation>
    <scope>NUCLEOTIDE SEQUENCE [LARGE SCALE GENOMIC DNA]</scope>
    <source>
        <strain evidence="8 11">BIOML-A7</strain>
    </source>
</reference>
<evidence type="ECO:0000256" key="1">
    <source>
        <dbReference type="ARBA" id="ARBA00022475"/>
    </source>
</evidence>
<dbReference type="AlphaFoldDB" id="A0A0W7TMS7"/>
<evidence type="ECO:0000313" key="8">
    <source>
        <dbReference type="EMBL" id="MTS52960.1"/>
    </source>
</evidence>
<accession>A0A0W7TMS7</accession>
<evidence type="ECO:0000313" key="11">
    <source>
        <dbReference type="Proteomes" id="UP000449193"/>
    </source>
</evidence>
<name>A0A0W7TMS7_9FIRM</name>
<evidence type="ECO:0000313" key="6">
    <source>
        <dbReference type="EMBL" id="KUE75121.1"/>
    </source>
</evidence>
<dbReference type="EMBL" id="VUNJ01000010">
    <property type="protein sequence ID" value="MST92326.1"/>
    <property type="molecule type" value="Genomic_DNA"/>
</dbReference>
<keyword evidence="2" id="KW-0732">Signal</keyword>
<evidence type="ECO:0000313" key="9">
    <source>
        <dbReference type="Proteomes" id="UP000053433"/>
    </source>
</evidence>
<dbReference type="SUPFAM" id="SSF53850">
    <property type="entry name" value="Periplasmic binding protein-like II"/>
    <property type="match status" value="1"/>
</dbReference>
<keyword evidence="5" id="KW-0449">Lipoprotein</keyword>
<evidence type="ECO:0000256" key="2">
    <source>
        <dbReference type="ARBA" id="ARBA00022729"/>
    </source>
</evidence>
<proteinExistence type="predicted"/>
<reference evidence="6 9" key="1">
    <citation type="submission" date="2015-10" db="EMBL/GenBank/DDBJ databases">
        <title>A novel member of the family Ruminococcaceae isolated from human faeces.</title>
        <authorList>
            <person name="Shkoporov A.N."/>
            <person name="Chaplin A.V."/>
            <person name="Motuzova O.V."/>
            <person name="Kafarskaia L.I."/>
            <person name="Efimov B.A."/>
        </authorList>
    </citation>
    <scope>NUCLEOTIDE SEQUENCE [LARGE SCALE GENOMIC DNA]</scope>
    <source>
        <strain evidence="6 9">668</strain>
    </source>
</reference>